<proteinExistence type="predicted"/>
<dbReference type="HOGENOM" id="CLU_162139_0_0_1"/>
<gene>
    <name evidence="1" type="ORF">HYDPIDRAFT_116919</name>
</gene>
<accession>A0A0C9VS16</accession>
<protein>
    <submittedName>
        <fullName evidence="1">Uncharacterized protein</fullName>
    </submittedName>
</protein>
<dbReference type="OrthoDB" id="3237970at2759"/>
<dbReference type="EMBL" id="KN839870">
    <property type="protein sequence ID" value="KIJ60620.1"/>
    <property type="molecule type" value="Genomic_DNA"/>
</dbReference>
<evidence type="ECO:0000313" key="2">
    <source>
        <dbReference type="Proteomes" id="UP000053820"/>
    </source>
</evidence>
<evidence type="ECO:0000313" key="1">
    <source>
        <dbReference type="EMBL" id="KIJ60620.1"/>
    </source>
</evidence>
<organism evidence="1 2">
    <name type="scientific">Hydnomerulius pinastri MD-312</name>
    <dbReference type="NCBI Taxonomy" id="994086"/>
    <lineage>
        <taxon>Eukaryota</taxon>
        <taxon>Fungi</taxon>
        <taxon>Dikarya</taxon>
        <taxon>Basidiomycota</taxon>
        <taxon>Agaricomycotina</taxon>
        <taxon>Agaricomycetes</taxon>
        <taxon>Agaricomycetidae</taxon>
        <taxon>Boletales</taxon>
        <taxon>Boletales incertae sedis</taxon>
        <taxon>Leucogyrophana</taxon>
    </lineage>
</organism>
<dbReference type="AlphaFoldDB" id="A0A0C9VS16"/>
<keyword evidence="2" id="KW-1185">Reference proteome</keyword>
<reference evidence="1 2" key="1">
    <citation type="submission" date="2014-04" db="EMBL/GenBank/DDBJ databases">
        <title>Evolutionary Origins and Diversification of the Mycorrhizal Mutualists.</title>
        <authorList>
            <consortium name="DOE Joint Genome Institute"/>
            <consortium name="Mycorrhizal Genomics Consortium"/>
            <person name="Kohler A."/>
            <person name="Kuo A."/>
            <person name="Nagy L.G."/>
            <person name="Floudas D."/>
            <person name="Copeland A."/>
            <person name="Barry K.W."/>
            <person name="Cichocki N."/>
            <person name="Veneault-Fourrey C."/>
            <person name="LaButti K."/>
            <person name="Lindquist E.A."/>
            <person name="Lipzen A."/>
            <person name="Lundell T."/>
            <person name="Morin E."/>
            <person name="Murat C."/>
            <person name="Riley R."/>
            <person name="Ohm R."/>
            <person name="Sun H."/>
            <person name="Tunlid A."/>
            <person name="Henrissat B."/>
            <person name="Grigoriev I.V."/>
            <person name="Hibbett D.S."/>
            <person name="Martin F."/>
        </authorList>
    </citation>
    <scope>NUCLEOTIDE SEQUENCE [LARGE SCALE GENOMIC DNA]</scope>
    <source>
        <strain evidence="1 2">MD-312</strain>
    </source>
</reference>
<dbReference type="Proteomes" id="UP000053820">
    <property type="component" value="Unassembled WGS sequence"/>
</dbReference>
<name>A0A0C9VS16_9AGAM</name>
<sequence length="84" mass="9594">MRSLFTRVIPKKALNPNKIIPPPLTKNQEKALKEPLIKTMLARQAEAGDSWPANLRIEPIMSRRAIGRAPKQFRAPLKQLLTER</sequence>